<reference evidence="1 2" key="1">
    <citation type="submission" date="2015-04" db="EMBL/GenBank/DDBJ databases">
        <title>Lasius niger genome sequencing.</title>
        <authorList>
            <person name="Konorov E.A."/>
            <person name="Nikitin M.A."/>
            <person name="Kirill M.V."/>
            <person name="Chang P."/>
        </authorList>
    </citation>
    <scope>NUCLEOTIDE SEQUENCE [LARGE SCALE GENOMIC DNA]</scope>
    <source>
        <tissue evidence="1">Whole</tissue>
    </source>
</reference>
<dbReference type="EMBL" id="LBMM01000113">
    <property type="protein sequence ID" value="KMR04876.1"/>
    <property type="molecule type" value="Genomic_DNA"/>
</dbReference>
<organism evidence="1 2">
    <name type="scientific">Lasius niger</name>
    <name type="common">Black garden ant</name>
    <dbReference type="NCBI Taxonomy" id="67767"/>
    <lineage>
        <taxon>Eukaryota</taxon>
        <taxon>Metazoa</taxon>
        <taxon>Ecdysozoa</taxon>
        <taxon>Arthropoda</taxon>
        <taxon>Hexapoda</taxon>
        <taxon>Insecta</taxon>
        <taxon>Pterygota</taxon>
        <taxon>Neoptera</taxon>
        <taxon>Endopterygota</taxon>
        <taxon>Hymenoptera</taxon>
        <taxon>Apocrita</taxon>
        <taxon>Aculeata</taxon>
        <taxon>Formicoidea</taxon>
        <taxon>Formicidae</taxon>
        <taxon>Formicinae</taxon>
        <taxon>Lasius</taxon>
        <taxon>Lasius</taxon>
    </lineage>
</organism>
<dbReference type="Proteomes" id="UP000036403">
    <property type="component" value="Unassembled WGS sequence"/>
</dbReference>
<name>A0A0J7L9P4_LASNI</name>
<protein>
    <submittedName>
        <fullName evidence="1">Beta-ketoacyl synthase</fullName>
    </submittedName>
</protein>
<dbReference type="AlphaFoldDB" id="A0A0J7L9P4"/>
<proteinExistence type="predicted"/>
<accession>A0A0J7L9P4</accession>
<evidence type="ECO:0000313" key="2">
    <source>
        <dbReference type="Proteomes" id="UP000036403"/>
    </source>
</evidence>
<gene>
    <name evidence="1" type="ORF">RF55_392</name>
</gene>
<keyword evidence="2" id="KW-1185">Reference proteome</keyword>
<evidence type="ECO:0000313" key="1">
    <source>
        <dbReference type="EMBL" id="KMR04876.1"/>
    </source>
</evidence>
<sequence>MPPQTAAVQERLAADVALLRTTALVPDMEDEMRLLGVAGAALRTGERSDLLRLVTGRPGVPVAGALLMTPQIARLRETLAAVLATVLSLDAFAARRMVRG</sequence>
<comment type="caution">
    <text evidence="1">The sequence shown here is derived from an EMBL/GenBank/DDBJ whole genome shotgun (WGS) entry which is preliminary data.</text>
</comment>
<dbReference type="PaxDb" id="67767-A0A0J7L9P4"/>